<sequence precursor="true">MLPLLATATLYAALAATSPAPLQANLTVLLTEGQPLPTGQVATEVISGPVLDRSAGGYFVLLRADQGPPEIWHDPDGVGPLPLAFFHQPSPPANHTFLSASLDAASGGHVAWRMTTRRVQLGIAIDFDSVWVDSTRAWRPSDPSPIAGSNWLPGYPFIAVTATGELLLQSRVSNGTGQGTPILANVTTGQVLYQPGDPIGNTGESIGSVGEFATSPNGLSVVVRVSTTINPCFNGTSIDWLLRDGEPLRLNGVPIRTGMNLPASAGAAAGKRVERVSVGAVTDAGETLLPVYYGNTACAFPTDAAYFRGDQFLTAMPTSSTTAPSFLLPSGLLGSRQQAGLDIEGVSWVTPASGIDVDRDGVLDVGWSLHDLQANGGMHIGYRSDAESRIYARLRIRQAGSPPVTAFVAVEDRLHGETYCDGTPNSTGRGAKLTAFGSEAANDNDLTLLTNSLPSQSFGYALVSRTDGMVVQPGGSQGTLCLGGAIGRFLGATFQSGSTGSSITSMNLNALPQPMGTASAMAGEVWRFQVWYRDAVNGQATSNFSAAITVTLQ</sequence>
<dbReference type="AlphaFoldDB" id="A0A518EP79"/>
<dbReference type="Proteomes" id="UP000320390">
    <property type="component" value="Chromosome"/>
</dbReference>
<feature type="chain" id="PRO_5021969660" description="FG-GAP repeat protein" evidence="1">
    <location>
        <begin position="25"/>
        <end position="553"/>
    </location>
</feature>
<accession>A0A518EP79</accession>
<keyword evidence="1" id="KW-0732">Signal</keyword>
<evidence type="ECO:0000256" key="1">
    <source>
        <dbReference type="SAM" id="SignalP"/>
    </source>
</evidence>
<evidence type="ECO:0000313" key="2">
    <source>
        <dbReference type="EMBL" id="QDV05894.1"/>
    </source>
</evidence>
<gene>
    <name evidence="2" type="ORF">Poly30_13970</name>
</gene>
<feature type="signal peptide" evidence="1">
    <location>
        <begin position="1"/>
        <end position="24"/>
    </location>
</feature>
<reference evidence="2 3" key="1">
    <citation type="submission" date="2019-02" db="EMBL/GenBank/DDBJ databases">
        <title>Deep-cultivation of Planctomycetes and their phenomic and genomic characterization uncovers novel biology.</title>
        <authorList>
            <person name="Wiegand S."/>
            <person name="Jogler M."/>
            <person name="Boedeker C."/>
            <person name="Pinto D."/>
            <person name="Vollmers J."/>
            <person name="Rivas-Marin E."/>
            <person name="Kohn T."/>
            <person name="Peeters S.H."/>
            <person name="Heuer A."/>
            <person name="Rast P."/>
            <person name="Oberbeckmann S."/>
            <person name="Bunk B."/>
            <person name="Jeske O."/>
            <person name="Meyerdierks A."/>
            <person name="Storesund J.E."/>
            <person name="Kallscheuer N."/>
            <person name="Luecker S."/>
            <person name="Lage O.M."/>
            <person name="Pohl T."/>
            <person name="Merkel B.J."/>
            <person name="Hornburger P."/>
            <person name="Mueller R.-W."/>
            <person name="Bruemmer F."/>
            <person name="Labrenz M."/>
            <person name="Spormann A.M."/>
            <person name="Op den Camp H."/>
            <person name="Overmann J."/>
            <person name="Amann R."/>
            <person name="Jetten M.S.M."/>
            <person name="Mascher T."/>
            <person name="Medema M.H."/>
            <person name="Devos D.P."/>
            <person name="Kaster A.-K."/>
            <person name="Ovreas L."/>
            <person name="Rohde M."/>
            <person name="Galperin M.Y."/>
            <person name="Jogler C."/>
        </authorList>
    </citation>
    <scope>NUCLEOTIDE SEQUENCE [LARGE SCALE GENOMIC DNA]</scope>
    <source>
        <strain evidence="2 3">Poly30</strain>
    </source>
</reference>
<name>A0A518EP79_9BACT</name>
<organism evidence="2 3">
    <name type="scientific">Saltatorellus ferox</name>
    <dbReference type="NCBI Taxonomy" id="2528018"/>
    <lineage>
        <taxon>Bacteria</taxon>
        <taxon>Pseudomonadati</taxon>
        <taxon>Planctomycetota</taxon>
        <taxon>Planctomycetia</taxon>
        <taxon>Planctomycetia incertae sedis</taxon>
        <taxon>Saltatorellus</taxon>
    </lineage>
</organism>
<evidence type="ECO:0000313" key="3">
    <source>
        <dbReference type="Proteomes" id="UP000320390"/>
    </source>
</evidence>
<dbReference type="RefSeq" id="WP_145195588.1">
    <property type="nucleotide sequence ID" value="NZ_CP036434.1"/>
</dbReference>
<dbReference type="EMBL" id="CP036434">
    <property type="protein sequence ID" value="QDV05894.1"/>
    <property type="molecule type" value="Genomic_DNA"/>
</dbReference>
<evidence type="ECO:0008006" key="4">
    <source>
        <dbReference type="Google" id="ProtNLM"/>
    </source>
</evidence>
<proteinExistence type="predicted"/>
<keyword evidence="3" id="KW-1185">Reference proteome</keyword>
<protein>
    <recommendedName>
        <fullName evidence="4">FG-GAP repeat protein</fullName>
    </recommendedName>
</protein>